<dbReference type="Gramene" id="OMO62792">
    <property type="protein sequence ID" value="OMO62792"/>
    <property type="gene ID" value="CCACVL1_22634"/>
</dbReference>
<dbReference type="PANTHER" id="PTHR11467">
    <property type="entry name" value="HISTONE H1"/>
    <property type="match status" value="1"/>
</dbReference>
<dbReference type="GO" id="GO:0003690">
    <property type="term" value="F:double-stranded DNA binding"/>
    <property type="evidence" value="ECO:0007669"/>
    <property type="project" value="TreeGrafter"/>
</dbReference>
<protein>
    <submittedName>
        <fullName evidence="5">Histone H1/H5</fullName>
    </submittedName>
</protein>
<evidence type="ECO:0000256" key="3">
    <source>
        <dbReference type="ARBA" id="ARBA00023242"/>
    </source>
</evidence>
<comment type="subcellular location">
    <subcellularLocation>
        <location evidence="1">Nucleus</location>
    </subcellularLocation>
</comment>
<reference evidence="5 6" key="1">
    <citation type="submission" date="2013-09" db="EMBL/GenBank/DDBJ databases">
        <title>Corchorus capsularis genome sequencing.</title>
        <authorList>
            <person name="Alam M."/>
            <person name="Haque M.S."/>
            <person name="Islam M.S."/>
            <person name="Emdad E.M."/>
            <person name="Islam M.M."/>
            <person name="Ahmed B."/>
            <person name="Halim A."/>
            <person name="Hossen Q.M.M."/>
            <person name="Hossain M.Z."/>
            <person name="Ahmed R."/>
            <person name="Khan M.M."/>
            <person name="Islam R."/>
            <person name="Rashid M.M."/>
            <person name="Khan S.A."/>
            <person name="Rahman M.S."/>
            <person name="Alam M."/>
        </authorList>
    </citation>
    <scope>NUCLEOTIDE SEQUENCE [LARGE SCALE GENOMIC DNA]</scope>
    <source>
        <strain evidence="6">cv. CVL-1</strain>
        <tissue evidence="5">Whole seedling</tissue>
    </source>
</reference>
<gene>
    <name evidence="5" type="ORF">CCACVL1_22634</name>
</gene>
<dbReference type="EMBL" id="AWWV01013136">
    <property type="protein sequence ID" value="OMO62792.1"/>
    <property type="molecule type" value="Genomic_DNA"/>
</dbReference>
<evidence type="ECO:0000259" key="4">
    <source>
        <dbReference type="PROSITE" id="PS51504"/>
    </source>
</evidence>
<dbReference type="OrthoDB" id="1110759at2759"/>
<evidence type="ECO:0000313" key="5">
    <source>
        <dbReference type="EMBL" id="OMO62792.1"/>
    </source>
</evidence>
<name>A0A1R3GXH7_COCAP</name>
<dbReference type="Pfam" id="PF00538">
    <property type="entry name" value="Linker_histone"/>
    <property type="match status" value="1"/>
</dbReference>
<organism evidence="5 6">
    <name type="scientific">Corchorus capsularis</name>
    <name type="common">Jute</name>
    <dbReference type="NCBI Taxonomy" id="210143"/>
    <lineage>
        <taxon>Eukaryota</taxon>
        <taxon>Viridiplantae</taxon>
        <taxon>Streptophyta</taxon>
        <taxon>Embryophyta</taxon>
        <taxon>Tracheophyta</taxon>
        <taxon>Spermatophyta</taxon>
        <taxon>Magnoliopsida</taxon>
        <taxon>eudicotyledons</taxon>
        <taxon>Gunneridae</taxon>
        <taxon>Pentapetalae</taxon>
        <taxon>rosids</taxon>
        <taxon>malvids</taxon>
        <taxon>Malvales</taxon>
        <taxon>Malvaceae</taxon>
        <taxon>Grewioideae</taxon>
        <taxon>Apeibeae</taxon>
        <taxon>Corchorus</taxon>
    </lineage>
</organism>
<dbReference type="Gene3D" id="1.10.10.10">
    <property type="entry name" value="Winged helix-like DNA-binding domain superfamily/Winged helix DNA-binding domain"/>
    <property type="match status" value="1"/>
</dbReference>
<dbReference type="InterPro" id="IPR005818">
    <property type="entry name" value="Histone_H1/H5_H15"/>
</dbReference>
<comment type="caution">
    <text evidence="5">The sequence shown here is derived from an EMBL/GenBank/DDBJ whole genome shotgun (WGS) entry which is preliminary data.</text>
</comment>
<accession>A0A1R3GXH7</accession>
<feature type="domain" description="H15" evidence="4">
    <location>
        <begin position="48"/>
        <end position="120"/>
    </location>
</feature>
<keyword evidence="2" id="KW-0238">DNA-binding</keyword>
<dbReference type="GO" id="GO:0005730">
    <property type="term" value="C:nucleolus"/>
    <property type="evidence" value="ECO:0007669"/>
    <property type="project" value="TreeGrafter"/>
</dbReference>
<dbReference type="PROSITE" id="PS51504">
    <property type="entry name" value="H15"/>
    <property type="match status" value="1"/>
</dbReference>
<dbReference type="Proteomes" id="UP000188268">
    <property type="component" value="Unassembled WGS sequence"/>
</dbReference>
<dbReference type="GO" id="GO:0030261">
    <property type="term" value="P:chromosome condensation"/>
    <property type="evidence" value="ECO:0007669"/>
    <property type="project" value="TreeGrafter"/>
</dbReference>
<dbReference type="PANTHER" id="PTHR11467:SF109">
    <property type="entry name" value="H15 DOMAIN-CONTAINING PROTEIN"/>
    <property type="match status" value="1"/>
</dbReference>
<evidence type="ECO:0000256" key="2">
    <source>
        <dbReference type="ARBA" id="ARBA00023125"/>
    </source>
</evidence>
<sequence length="178" mass="20274">MKRLEDAILEGAISGQSNPSSSSMELIASIKVCLNNEIFNHQFQNPLDHPPYSEMIYRAIEEVNKNGGYSNESALSAYIKSEYKEELPWAHEPLLSHHLRRLNIKGEIIVAEDGCYTFPKLKCSHNNHQQNGADLLLLHDNEDEGTTLVVEDEDLLAKFISARKGKTIGRKRRRERIM</sequence>
<dbReference type="GO" id="GO:0000786">
    <property type="term" value="C:nucleosome"/>
    <property type="evidence" value="ECO:0007669"/>
    <property type="project" value="InterPro"/>
</dbReference>
<dbReference type="STRING" id="210143.A0A1R3GXH7"/>
<dbReference type="InterPro" id="IPR036390">
    <property type="entry name" value="WH_DNA-bd_sf"/>
</dbReference>
<dbReference type="GO" id="GO:0045910">
    <property type="term" value="P:negative regulation of DNA recombination"/>
    <property type="evidence" value="ECO:0007669"/>
    <property type="project" value="TreeGrafter"/>
</dbReference>
<dbReference type="GO" id="GO:0031492">
    <property type="term" value="F:nucleosomal DNA binding"/>
    <property type="evidence" value="ECO:0007669"/>
    <property type="project" value="TreeGrafter"/>
</dbReference>
<dbReference type="SUPFAM" id="SSF46785">
    <property type="entry name" value="Winged helix' DNA-binding domain"/>
    <property type="match status" value="1"/>
</dbReference>
<keyword evidence="6" id="KW-1185">Reference proteome</keyword>
<dbReference type="AlphaFoldDB" id="A0A1R3GXH7"/>
<keyword evidence="3" id="KW-0539">Nucleus</keyword>
<dbReference type="SMART" id="SM00526">
    <property type="entry name" value="H15"/>
    <property type="match status" value="1"/>
</dbReference>
<evidence type="ECO:0000256" key="1">
    <source>
        <dbReference type="ARBA" id="ARBA00004123"/>
    </source>
</evidence>
<dbReference type="InterPro" id="IPR036388">
    <property type="entry name" value="WH-like_DNA-bd_sf"/>
</dbReference>
<proteinExistence type="predicted"/>
<dbReference type="GO" id="GO:0006334">
    <property type="term" value="P:nucleosome assembly"/>
    <property type="evidence" value="ECO:0007669"/>
    <property type="project" value="InterPro"/>
</dbReference>
<evidence type="ECO:0000313" key="6">
    <source>
        <dbReference type="Proteomes" id="UP000188268"/>
    </source>
</evidence>